<sequence length="298" mass="34090">MAALKKKAENISGFDPSTLPNSNDGLKKFLDSSSLCVEVPTMELICRLFLNCTYVEWVSKLPDQDKPRNTRHPLAVQDHGFTDAFMVPQSSHQTVFRVLGSAENEVWFFGNTLDESLDAPKTKFFEALCNGVSLRFLVLDTTADERLELLAQELGTNIRKAKRKTEDTIYSLLQLMKYLHQEGERQFVPEQFQVRITTNALRMRAYIVDPRNPNEKSYLIPSVNQKISKELPQLLCQNTPGGLVHTYFEGLHDEWEKAQTLHAFLRSESSQEFLAEFPSFFEAFPEVINPTHPTDEAR</sequence>
<proteinExistence type="predicted"/>
<dbReference type="EMBL" id="QVFV01000003">
    <property type="protein sequence ID" value="RZM77793.1"/>
    <property type="molecule type" value="Genomic_DNA"/>
</dbReference>
<name>A0A4Q7E6G2_9CYAN</name>
<accession>A0A4Q7E6G2</accession>
<dbReference type="AlphaFoldDB" id="A0A4Q7E6G2"/>
<organism evidence="1 2">
    <name type="scientific">Leptolyngbya iicbica LK</name>
    <dbReference type="NCBI Taxonomy" id="2294035"/>
    <lineage>
        <taxon>Bacteria</taxon>
        <taxon>Bacillati</taxon>
        <taxon>Cyanobacteriota</taxon>
        <taxon>Cyanophyceae</taxon>
        <taxon>Leptolyngbyales</taxon>
        <taxon>Leptolyngbyaceae</taxon>
        <taxon>Leptolyngbya group</taxon>
        <taxon>Leptolyngbya</taxon>
        <taxon>Leptolyngbya iicbica</taxon>
    </lineage>
</organism>
<dbReference type="Proteomes" id="UP000292459">
    <property type="component" value="Unassembled WGS sequence"/>
</dbReference>
<comment type="caution">
    <text evidence="1">The sequence shown here is derived from an EMBL/GenBank/DDBJ whole genome shotgun (WGS) entry which is preliminary data.</text>
</comment>
<evidence type="ECO:0000313" key="1">
    <source>
        <dbReference type="EMBL" id="RZM77793.1"/>
    </source>
</evidence>
<gene>
    <name evidence="1" type="ORF">DYY88_14555</name>
</gene>
<dbReference type="RefSeq" id="WP_130199460.1">
    <property type="nucleotide sequence ID" value="NZ_QVFV01000003.1"/>
</dbReference>
<keyword evidence="2" id="KW-1185">Reference proteome</keyword>
<reference evidence="1 2" key="1">
    <citation type="submission" date="2018-11" db="EMBL/GenBank/DDBJ databases">
        <title>Whole genome sequencing of an environmental sample.</title>
        <authorList>
            <person name="Sarangi A.N."/>
            <person name="Singh D."/>
            <person name="Tripathy S."/>
        </authorList>
    </citation>
    <scope>NUCLEOTIDE SEQUENCE [LARGE SCALE GENOMIC DNA]</scope>
    <source>
        <strain evidence="1 2">Lakshadweep</strain>
    </source>
</reference>
<evidence type="ECO:0000313" key="2">
    <source>
        <dbReference type="Proteomes" id="UP000292459"/>
    </source>
</evidence>
<protein>
    <submittedName>
        <fullName evidence="1">Uncharacterized protein</fullName>
    </submittedName>
</protein>